<proteinExistence type="inferred from homology"/>
<feature type="transmembrane region" description="Helical" evidence="7">
    <location>
        <begin position="334"/>
        <end position="361"/>
    </location>
</feature>
<evidence type="ECO:0000256" key="1">
    <source>
        <dbReference type="ARBA" id="ARBA00004651"/>
    </source>
</evidence>
<dbReference type="InterPro" id="IPR003838">
    <property type="entry name" value="ABC3_permease_C"/>
</dbReference>
<keyword evidence="3 7" id="KW-0812">Transmembrane</keyword>
<comment type="subcellular location">
    <subcellularLocation>
        <location evidence="1">Cell membrane</location>
        <topology evidence="1">Multi-pass membrane protein</topology>
    </subcellularLocation>
</comment>
<feature type="transmembrane region" description="Helical" evidence="7">
    <location>
        <begin position="27"/>
        <end position="47"/>
    </location>
</feature>
<evidence type="ECO:0000256" key="5">
    <source>
        <dbReference type="ARBA" id="ARBA00023136"/>
    </source>
</evidence>
<dbReference type="GO" id="GO:0022857">
    <property type="term" value="F:transmembrane transporter activity"/>
    <property type="evidence" value="ECO:0007669"/>
    <property type="project" value="TreeGrafter"/>
</dbReference>
<evidence type="ECO:0000256" key="2">
    <source>
        <dbReference type="ARBA" id="ARBA00022475"/>
    </source>
</evidence>
<dbReference type="GeneID" id="82258325"/>
<gene>
    <name evidence="10" type="ORF">SAMN04488018_12147</name>
</gene>
<feature type="domain" description="MacB-like periplasmic core" evidence="9">
    <location>
        <begin position="26"/>
        <end position="253"/>
    </location>
</feature>
<feature type="domain" description="ABC3 transporter permease C-terminal" evidence="8">
    <location>
        <begin position="293"/>
        <end position="407"/>
    </location>
</feature>
<evidence type="ECO:0000259" key="9">
    <source>
        <dbReference type="Pfam" id="PF12704"/>
    </source>
</evidence>
<accession>A0A1H6XGS2</accession>
<dbReference type="PANTHER" id="PTHR30572:SF4">
    <property type="entry name" value="ABC TRANSPORTER PERMEASE YTRF"/>
    <property type="match status" value="1"/>
</dbReference>
<dbReference type="InterPro" id="IPR025857">
    <property type="entry name" value="MacB_PCD"/>
</dbReference>
<keyword evidence="2" id="KW-1003">Cell membrane</keyword>
<keyword evidence="5 7" id="KW-0472">Membrane</keyword>
<evidence type="ECO:0000313" key="10">
    <source>
        <dbReference type="EMBL" id="SEJ28289.1"/>
    </source>
</evidence>
<dbReference type="Pfam" id="PF12704">
    <property type="entry name" value="MacB_PCD"/>
    <property type="match status" value="1"/>
</dbReference>
<feature type="transmembrane region" description="Helical" evidence="7">
    <location>
        <begin position="373"/>
        <end position="397"/>
    </location>
</feature>
<sequence>MIVYLRLLSTSFGFAINALRTNKLRTALSFLGVTIGIFSIIAVLAAVDSMDKNIKSELSGFDRNMIYVFNYSFGPSEVPKWKSEQYPKMKYEEYDYLKRNLSAVEYASFNYFTKSEQMKYGSNYAEVIMRPCSSDMQYLDNVKVSNGRFFSESESVNGVPVVVIGHEVANTLFNGLNPVGQEVRLYGKRFTVIGVIEKQGSISIGGNQDESVYMPVNIMRQMYGDNSLVATTVVILKPSSGVDIKHFEDEITNKLKLFRGLKPSDEKNFFVNVFGGMLDMIEKIIGQMNVVGWIISGFSLLVGGFGIANIMFVSVKERTHLIGIQKAIGAKRRFILFQFLFEAVILSLIGGVVGIIMVWGIAVLVSNVVDFEFVLSLSNICIGLTLSAFIGILSGYLPARSAARLDPVEAIRMGG</sequence>
<dbReference type="PANTHER" id="PTHR30572">
    <property type="entry name" value="MEMBRANE COMPONENT OF TRANSPORTER-RELATED"/>
    <property type="match status" value="1"/>
</dbReference>
<organism evidence="10 11">
    <name type="scientific">Myroides marinus</name>
    <dbReference type="NCBI Taxonomy" id="703342"/>
    <lineage>
        <taxon>Bacteria</taxon>
        <taxon>Pseudomonadati</taxon>
        <taxon>Bacteroidota</taxon>
        <taxon>Flavobacteriia</taxon>
        <taxon>Flavobacteriales</taxon>
        <taxon>Flavobacteriaceae</taxon>
        <taxon>Myroides</taxon>
    </lineage>
</organism>
<dbReference type="InterPro" id="IPR050250">
    <property type="entry name" value="Macrolide_Exporter_MacB"/>
</dbReference>
<dbReference type="EMBL" id="FNYS01000021">
    <property type="protein sequence ID" value="SEJ28289.1"/>
    <property type="molecule type" value="Genomic_DNA"/>
</dbReference>
<dbReference type="Proteomes" id="UP000183077">
    <property type="component" value="Unassembled WGS sequence"/>
</dbReference>
<comment type="similarity">
    <text evidence="6">Belongs to the ABC-4 integral membrane protein family.</text>
</comment>
<dbReference type="Pfam" id="PF02687">
    <property type="entry name" value="FtsX"/>
    <property type="match status" value="1"/>
</dbReference>
<name>A0A1H6XGS2_9FLAO</name>
<keyword evidence="4 7" id="KW-1133">Transmembrane helix</keyword>
<protein>
    <submittedName>
        <fullName evidence="10">Putative ABC transport system permease protein</fullName>
    </submittedName>
</protein>
<evidence type="ECO:0000313" key="11">
    <source>
        <dbReference type="Proteomes" id="UP000183077"/>
    </source>
</evidence>
<evidence type="ECO:0000256" key="7">
    <source>
        <dbReference type="SAM" id="Phobius"/>
    </source>
</evidence>
<reference evidence="10 11" key="1">
    <citation type="submission" date="2016-10" db="EMBL/GenBank/DDBJ databases">
        <authorList>
            <person name="de Groot N.N."/>
        </authorList>
    </citation>
    <scope>NUCLEOTIDE SEQUENCE [LARGE SCALE GENOMIC DNA]</scope>
    <source>
        <strain evidence="10 11">DSM 23048</strain>
    </source>
</reference>
<feature type="transmembrane region" description="Helical" evidence="7">
    <location>
        <begin position="290"/>
        <end position="313"/>
    </location>
</feature>
<dbReference type="AlphaFoldDB" id="A0A1H6XGS2"/>
<evidence type="ECO:0000259" key="8">
    <source>
        <dbReference type="Pfam" id="PF02687"/>
    </source>
</evidence>
<dbReference type="RefSeq" id="WP_074747479.1">
    <property type="nucleotide sequence ID" value="NZ_FNYS01000021.1"/>
</dbReference>
<evidence type="ECO:0000256" key="6">
    <source>
        <dbReference type="ARBA" id="ARBA00038076"/>
    </source>
</evidence>
<evidence type="ECO:0000256" key="4">
    <source>
        <dbReference type="ARBA" id="ARBA00022989"/>
    </source>
</evidence>
<evidence type="ECO:0000256" key="3">
    <source>
        <dbReference type="ARBA" id="ARBA00022692"/>
    </source>
</evidence>
<dbReference type="GO" id="GO:0005886">
    <property type="term" value="C:plasma membrane"/>
    <property type="evidence" value="ECO:0007669"/>
    <property type="project" value="UniProtKB-SubCell"/>
</dbReference>